<gene>
    <name evidence="2" type="ORF">BCON_0170g00310</name>
</gene>
<accession>A0A4Z1HVG6</accession>
<evidence type="ECO:0000313" key="2">
    <source>
        <dbReference type="EMBL" id="TGO51062.1"/>
    </source>
</evidence>
<sequence length="110" mass="12531">MEGMKTGACERFASSKSSIVLYDPKLSATRPFFERLKRRKDQLVLKLSNISPNQDPSLTMQLRVLLPALFCGAAYILARVFLLVEDAIAFRGQDPNIYKTLNWVEFLPHI</sequence>
<comment type="caution">
    <text evidence="2">The sequence shown here is derived from an EMBL/GenBank/DDBJ whole genome shotgun (WGS) entry which is preliminary data.</text>
</comment>
<evidence type="ECO:0000256" key="1">
    <source>
        <dbReference type="SAM" id="Phobius"/>
    </source>
</evidence>
<dbReference type="EMBL" id="PQXN01000170">
    <property type="protein sequence ID" value="TGO51062.1"/>
    <property type="molecule type" value="Genomic_DNA"/>
</dbReference>
<dbReference type="OrthoDB" id="9451547at2759"/>
<organism evidence="2 3">
    <name type="scientific">Botryotinia convoluta</name>
    <dbReference type="NCBI Taxonomy" id="54673"/>
    <lineage>
        <taxon>Eukaryota</taxon>
        <taxon>Fungi</taxon>
        <taxon>Dikarya</taxon>
        <taxon>Ascomycota</taxon>
        <taxon>Pezizomycotina</taxon>
        <taxon>Leotiomycetes</taxon>
        <taxon>Helotiales</taxon>
        <taxon>Sclerotiniaceae</taxon>
        <taxon>Botryotinia</taxon>
    </lineage>
</organism>
<dbReference type="AlphaFoldDB" id="A0A4Z1HVG6"/>
<evidence type="ECO:0000313" key="3">
    <source>
        <dbReference type="Proteomes" id="UP000297527"/>
    </source>
</evidence>
<reference evidence="2 3" key="1">
    <citation type="submission" date="2017-12" db="EMBL/GenBank/DDBJ databases">
        <title>Comparative genomics of Botrytis spp.</title>
        <authorList>
            <person name="Valero-Jimenez C.A."/>
            <person name="Tapia P."/>
            <person name="Veloso J."/>
            <person name="Silva-Moreno E."/>
            <person name="Staats M."/>
            <person name="Valdes J.H."/>
            <person name="Van Kan J.A.L."/>
        </authorList>
    </citation>
    <scope>NUCLEOTIDE SEQUENCE [LARGE SCALE GENOMIC DNA]</scope>
    <source>
        <strain evidence="2 3">MUCL11595</strain>
    </source>
</reference>
<feature type="transmembrane region" description="Helical" evidence="1">
    <location>
        <begin position="64"/>
        <end position="84"/>
    </location>
</feature>
<keyword evidence="3" id="KW-1185">Reference proteome</keyword>
<proteinExistence type="predicted"/>
<keyword evidence="1" id="KW-0812">Transmembrane</keyword>
<keyword evidence="1" id="KW-0472">Membrane</keyword>
<dbReference type="Proteomes" id="UP000297527">
    <property type="component" value="Unassembled WGS sequence"/>
</dbReference>
<protein>
    <submittedName>
        <fullName evidence="2">Uncharacterized protein</fullName>
    </submittedName>
</protein>
<keyword evidence="1" id="KW-1133">Transmembrane helix</keyword>
<name>A0A4Z1HVG6_9HELO</name>